<keyword evidence="1" id="KW-1133">Transmembrane helix</keyword>
<name>A0A135HR32_9HYPH</name>
<sequence length="280" mass="30283">MSEAALEKILRRERAIAATSLAALTLLAWIYVLWLVNGMQMQPMDAGTMSMPDMDMDMSNGAVLEPVLRAWNASDFMFTFAMWTIMMIGMMTPSASPMILLYARVGRQSALQGKPLAATGFFAGGYLLAWTGFSLAATIAQWVLERTLLITPMMASTSTAFTGLVLVSAGLFQWTGVKNACLTHCQNPIAFIQHHGGFRRDPLGSLTIGFRHGVYCVGCCWALMGLLFVGGVMNPLWIAAIAIYVLVEKLVPTGRWLPRIAGAVLIAVGTWLLLATAVGA</sequence>
<evidence type="ECO:0000313" key="2">
    <source>
        <dbReference type="EMBL" id="KXF75659.1"/>
    </source>
</evidence>
<dbReference type="AlphaFoldDB" id="A0A135HR32"/>
<feature type="transmembrane region" description="Helical" evidence="1">
    <location>
        <begin position="115"/>
        <end position="143"/>
    </location>
</feature>
<feature type="transmembrane region" description="Helical" evidence="1">
    <location>
        <begin position="80"/>
        <end position="103"/>
    </location>
</feature>
<keyword evidence="1" id="KW-0812">Transmembrane</keyword>
<accession>A0A135HR32</accession>
<reference evidence="2 3" key="1">
    <citation type="submission" date="2015-11" db="EMBL/GenBank/DDBJ databases">
        <title>Draft genome sequence of Paramesorhizobium deserti A-3-E, a strain highly resistant to diverse beta-lactam antibiotics.</title>
        <authorList>
            <person name="Lv R."/>
            <person name="Yang X."/>
            <person name="Fang N."/>
            <person name="Guo J."/>
            <person name="Luo X."/>
            <person name="Peng F."/>
            <person name="Yang R."/>
            <person name="Cui Y."/>
            <person name="Fang C."/>
            <person name="Song Y."/>
        </authorList>
    </citation>
    <scope>NUCLEOTIDE SEQUENCE [LARGE SCALE GENOMIC DNA]</scope>
    <source>
        <strain evidence="2 3">A-3-E</strain>
    </source>
</reference>
<proteinExistence type="predicted"/>
<dbReference type="InterPro" id="IPR018688">
    <property type="entry name" value="PpoB2-like"/>
</dbReference>
<feature type="transmembrane region" description="Helical" evidence="1">
    <location>
        <begin position="214"/>
        <end position="247"/>
    </location>
</feature>
<comment type="caution">
    <text evidence="2">The sequence shown here is derived from an EMBL/GenBank/DDBJ whole genome shotgun (WGS) entry which is preliminary data.</text>
</comment>
<evidence type="ECO:0000313" key="3">
    <source>
        <dbReference type="Proteomes" id="UP000070107"/>
    </source>
</evidence>
<feature type="transmembrane region" description="Helical" evidence="1">
    <location>
        <begin position="259"/>
        <end position="278"/>
    </location>
</feature>
<dbReference type="STRING" id="1494590.ATN84_16850"/>
<evidence type="ECO:0000256" key="1">
    <source>
        <dbReference type="SAM" id="Phobius"/>
    </source>
</evidence>
<feature type="transmembrane region" description="Helical" evidence="1">
    <location>
        <begin position="149"/>
        <end position="172"/>
    </location>
</feature>
<dbReference type="Proteomes" id="UP000070107">
    <property type="component" value="Unassembled WGS sequence"/>
</dbReference>
<gene>
    <name evidence="2" type="ORF">ATN84_16850</name>
</gene>
<feature type="transmembrane region" description="Helical" evidence="1">
    <location>
        <begin position="15"/>
        <end position="36"/>
    </location>
</feature>
<organism evidence="2 3">
    <name type="scientific">Paramesorhizobium deserti</name>
    <dbReference type="NCBI Taxonomy" id="1494590"/>
    <lineage>
        <taxon>Bacteria</taxon>
        <taxon>Pseudomonadati</taxon>
        <taxon>Pseudomonadota</taxon>
        <taxon>Alphaproteobacteria</taxon>
        <taxon>Hyphomicrobiales</taxon>
        <taxon>Phyllobacteriaceae</taxon>
        <taxon>Paramesorhizobium</taxon>
    </lineage>
</organism>
<dbReference type="OrthoDB" id="164118at2"/>
<dbReference type="Pfam" id="PF09948">
    <property type="entry name" value="PpoB2"/>
    <property type="match status" value="1"/>
</dbReference>
<protein>
    <submittedName>
        <fullName evidence="2">Metal-binding protein</fullName>
    </submittedName>
</protein>
<dbReference type="EMBL" id="LNTU01000037">
    <property type="protein sequence ID" value="KXF75659.1"/>
    <property type="molecule type" value="Genomic_DNA"/>
</dbReference>
<keyword evidence="3" id="KW-1185">Reference proteome</keyword>
<keyword evidence="1" id="KW-0472">Membrane</keyword>
<dbReference type="RefSeq" id="WP_068883780.1">
    <property type="nucleotide sequence ID" value="NZ_LNTU01000037.1"/>
</dbReference>